<protein>
    <submittedName>
        <fullName evidence="1">Uncharacterized protein</fullName>
    </submittedName>
</protein>
<proteinExistence type="predicted"/>
<organism evidence="1">
    <name type="scientific">uncultured Caudovirales phage</name>
    <dbReference type="NCBI Taxonomy" id="2100421"/>
    <lineage>
        <taxon>Viruses</taxon>
        <taxon>Duplodnaviria</taxon>
        <taxon>Heunggongvirae</taxon>
        <taxon>Uroviricota</taxon>
        <taxon>Caudoviricetes</taxon>
        <taxon>Peduoviridae</taxon>
        <taxon>Maltschvirus</taxon>
        <taxon>Maltschvirus maltsch</taxon>
    </lineage>
</organism>
<sequence length="158" mass="17530">MTDTINRFKHSGKTKVVKGSILTPENAGLRFILSINNMIGKPEGNPLLSVLDKKWKKVREETKGWFANKTGTYKLGAINTTAVQSDTWVIHMLCQDDKLAVDLAGLEDCLKKVAVSAKYEKASCHVSTVLTDAIPALKQLLTKNLLEEGVSVYYYEEV</sequence>
<accession>A0A6J5RQK5</accession>
<dbReference type="Gene3D" id="3.40.220.10">
    <property type="entry name" value="Leucine Aminopeptidase, subunit E, domain 1"/>
    <property type="match status" value="1"/>
</dbReference>
<gene>
    <name evidence="1" type="ORF">UFOVP1290_77</name>
</gene>
<dbReference type="EMBL" id="LR797252">
    <property type="protein sequence ID" value="CAB4196557.1"/>
    <property type="molecule type" value="Genomic_DNA"/>
</dbReference>
<name>A0A6J5RQK5_9CAUD</name>
<dbReference type="InterPro" id="IPR043472">
    <property type="entry name" value="Macro_dom-like"/>
</dbReference>
<evidence type="ECO:0000313" key="1">
    <source>
        <dbReference type="EMBL" id="CAB4196557.1"/>
    </source>
</evidence>
<reference evidence="1" key="1">
    <citation type="submission" date="2020-05" db="EMBL/GenBank/DDBJ databases">
        <authorList>
            <person name="Chiriac C."/>
            <person name="Salcher M."/>
            <person name="Ghai R."/>
            <person name="Kavagutti S V."/>
        </authorList>
    </citation>
    <scope>NUCLEOTIDE SEQUENCE</scope>
</reference>